<proteinExistence type="predicted"/>
<accession>A0ABU1RSK4</accession>
<organism evidence="1 2">
    <name type="scientific">Pseudoxanthomonas sacheonensis</name>
    <dbReference type="NCBI Taxonomy" id="443615"/>
    <lineage>
        <taxon>Bacteria</taxon>
        <taxon>Pseudomonadati</taxon>
        <taxon>Pseudomonadota</taxon>
        <taxon>Gammaproteobacteria</taxon>
        <taxon>Lysobacterales</taxon>
        <taxon>Lysobacteraceae</taxon>
        <taxon>Pseudoxanthomonas</taxon>
    </lineage>
</organism>
<reference evidence="1 2" key="1">
    <citation type="submission" date="2023-07" db="EMBL/GenBank/DDBJ databases">
        <title>Sorghum-associated microbial communities from plants grown in Nebraska, USA.</title>
        <authorList>
            <person name="Schachtman D."/>
        </authorList>
    </citation>
    <scope>NUCLEOTIDE SEQUENCE [LARGE SCALE GENOMIC DNA]</scope>
    <source>
        <strain evidence="1 2">BE107</strain>
    </source>
</reference>
<name>A0ABU1RSK4_9GAMM</name>
<sequence>MSLRGGNAVDDHAPVPPFDAVLDQITPEYFEMYFWGISHLDAESWRFYLPHLLRYALDNIASPESNAIDAFLYSLRPPDRTPPRFGALTPAEETAIVATLDQLAFSDESVWKEPAMIALEEYWAPGANYP</sequence>
<dbReference type="RefSeq" id="WP_310092839.1">
    <property type="nucleotide sequence ID" value="NZ_JAVDTT010000002.1"/>
</dbReference>
<dbReference type="Pfam" id="PF20461">
    <property type="entry name" value="DUF6714"/>
    <property type="match status" value="1"/>
</dbReference>
<gene>
    <name evidence="1" type="ORF">J2W94_002042</name>
</gene>
<keyword evidence="2" id="KW-1185">Reference proteome</keyword>
<dbReference type="InterPro" id="IPR046560">
    <property type="entry name" value="DUF6714"/>
</dbReference>
<protein>
    <submittedName>
        <fullName evidence="1">Uncharacterized protein</fullName>
    </submittedName>
</protein>
<dbReference type="Proteomes" id="UP001254759">
    <property type="component" value="Unassembled WGS sequence"/>
</dbReference>
<evidence type="ECO:0000313" key="2">
    <source>
        <dbReference type="Proteomes" id="UP001254759"/>
    </source>
</evidence>
<dbReference type="EMBL" id="JAVDTT010000002">
    <property type="protein sequence ID" value="MDR6841757.1"/>
    <property type="molecule type" value="Genomic_DNA"/>
</dbReference>
<comment type="caution">
    <text evidence="1">The sequence shown here is derived from an EMBL/GenBank/DDBJ whole genome shotgun (WGS) entry which is preliminary data.</text>
</comment>
<evidence type="ECO:0000313" key="1">
    <source>
        <dbReference type="EMBL" id="MDR6841757.1"/>
    </source>
</evidence>